<dbReference type="EMBL" id="MIPT01000001">
    <property type="protein sequence ID" value="OHT18672.1"/>
    <property type="molecule type" value="Genomic_DNA"/>
</dbReference>
<dbReference type="CDD" id="cd05466">
    <property type="entry name" value="PBP2_LTTR_substrate"/>
    <property type="match status" value="1"/>
</dbReference>
<dbReference type="InterPro" id="IPR005119">
    <property type="entry name" value="LysR_subst-bd"/>
</dbReference>
<dbReference type="PANTHER" id="PTHR30419:SF8">
    <property type="entry name" value="NITROGEN ASSIMILATION TRANSCRIPTIONAL ACTIVATOR-RELATED"/>
    <property type="match status" value="1"/>
</dbReference>
<dbReference type="GO" id="GO:0003677">
    <property type="term" value="F:DNA binding"/>
    <property type="evidence" value="ECO:0007669"/>
    <property type="project" value="UniProtKB-KW"/>
</dbReference>
<dbReference type="PROSITE" id="PS50931">
    <property type="entry name" value="HTH_LYSR"/>
    <property type="match status" value="1"/>
</dbReference>
<evidence type="ECO:0000313" key="7">
    <source>
        <dbReference type="Proteomes" id="UP000179467"/>
    </source>
</evidence>
<comment type="caution">
    <text evidence="6">The sequence shown here is derived from an EMBL/GenBank/DDBJ whole genome shotgun (WGS) entry which is preliminary data.</text>
</comment>
<dbReference type="SUPFAM" id="SSF46785">
    <property type="entry name" value="Winged helix' DNA-binding domain"/>
    <property type="match status" value="1"/>
</dbReference>
<evidence type="ECO:0000256" key="2">
    <source>
        <dbReference type="ARBA" id="ARBA00023015"/>
    </source>
</evidence>
<keyword evidence="4" id="KW-0804">Transcription</keyword>
<dbReference type="Gene3D" id="3.40.190.10">
    <property type="entry name" value="Periplasmic binding protein-like II"/>
    <property type="match status" value="2"/>
</dbReference>
<dbReference type="PANTHER" id="PTHR30419">
    <property type="entry name" value="HTH-TYPE TRANSCRIPTIONAL REGULATOR YBHD"/>
    <property type="match status" value="1"/>
</dbReference>
<dbReference type="InterPro" id="IPR000847">
    <property type="entry name" value="LysR_HTH_N"/>
</dbReference>
<dbReference type="Pfam" id="PF00126">
    <property type="entry name" value="HTH_1"/>
    <property type="match status" value="1"/>
</dbReference>
<proteinExistence type="inferred from homology"/>
<evidence type="ECO:0000256" key="3">
    <source>
        <dbReference type="ARBA" id="ARBA00023125"/>
    </source>
</evidence>
<name>A0A1S1HA13_9SPHN</name>
<dbReference type="GO" id="GO:0005829">
    <property type="term" value="C:cytosol"/>
    <property type="evidence" value="ECO:0007669"/>
    <property type="project" value="TreeGrafter"/>
</dbReference>
<dbReference type="GO" id="GO:0003700">
    <property type="term" value="F:DNA-binding transcription factor activity"/>
    <property type="evidence" value="ECO:0007669"/>
    <property type="project" value="InterPro"/>
</dbReference>
<dbReference type="AlphaFoldDB" id="A0A1S1HA13"/>
<reference evidence="6 7" key="1">
    <citation type="submission" date="2016-09" db="EMBL/GenBank/DDBJ databases">
        <title>Metabolic pathway, cell adaptation mechanisms and a novel monoxygenase revealed through proteogenomic-transcription analysis of a Sphingomonas haloaromaticamans strain degrading the fungicide ortho-phenylphenol.</title>
        <authorList>
            <person name="Perruchon C."/>
            <person name="Papadopoulou E.S."/>
            <person name="Rousidou C."/>
            <person name="Vasileiadis S."/>
            <person name="Tanou G."/>
            <person name="Amoutzias G."/>
            <person name="Molassiotis A."/>
            <person name="Karpouzas D.G."/>
        </authorList>
    </citation>
    <scope>NUCLEOTIDE SEQUENCE [LARGE SCALE GENOMIC DNA]</scope>
    <source>
        <strain evidence="6 7">P3</strain>
    </source>
</reference>
<evidence type="ECO:0000256" key="1">
    <source>
        <dbReference type="ARBA" id="ARBA00009437"/>
    </source>
</evidence>
<accession>A0A1S1HA13</accession>
<dbReference type="OrthoDB" id="9806538at2"/>
<dbReference type="Proteomes" id="UP000179467">
    <property type="component" value="Unassembled WGS sequence"/>
</dbReference>
<dbReference type="Pfam" id="PF03466">
    <property type="entry name" value="LysR_substrate"/>
    <property type="match status" value="1"/>
</dbReference>
<dbReference type="Gene3D" id="1.10.10.10">
    <property type="entry name" value="Winged helix-like DNA-binding domain superfamily/Winged helix DNA-binding domain"/>
    <property type="match status" value="1"/>
</dbReference>
<dbReference type="PRINTS" id="PR00039">
    <property type="entry name" value="HTHLYSR"/>
</dbReference>
<comment type="similarity">
    <text evidence="1">Belongs to the LysR transcriptional regulatory family.</text>
</comment>
<dbReference type="RefSeq" id="WP_070932360.1">
    <property type="nucleotide sequence ID" value="NZ_MIPT01000001.1"/>
</dbReference>
<dbReference type="InterPro" id="IPR036390">
    <property type="entry name" value="WH_DNA-bd_sf"/>
</dbReference>
<protein>
    <submittedName>
        <fullName evidence="6">HTH-type transcriptional regulator GltC</fullName>
    </submittedName>
</protein>
<dbReference type="InterPro" id="IPR036388">
    <property type="entry name" value="WH-like_DNA-bd_sf"/>
</dbReference>
<organism evidence="6 7">
    <name type="scientific">Edaphosphingomonas haloaromaticamans</name>
    <dbReference type="NCBI Taxonomy" id="653954"/>
    <lineage>
        <taxon>Bacteria</taxon>
        <taxon>Pseudomonadati</taxon>
        <taxon>Pseudomonadota</taxon>
        <taxon>Alphaproteobacteria</taxon>
        <taxon>Sphingomonadales</taxon>
        <taxon>Rhizorhabdaceae</taxon>
        <taxon>Edaphosphingomonas</taxon>
    </lineage>
</organism>
<keyword evidence="3" id="KW-0238">DNA-binding</keyword>
<evidence type="ECO:0000259" key="5">
    <source>
        <dbReference type="PROSITE" id="PS50931"/>
    </source>
</evidence>
<dbReference type="InterPro" id="IPR050950">
    <property type="entry name" value="HTH-type_LysR_regulators"/>
</dbReference>
<keyword evidence="2" id="KW-0805">Transcription regulation</keyword>
<dbReference type="SUPFAM" id="SSF53850">
    <property type="entry name" value="Periplasmic binding protein-like II"/>
    <property type="match status" value="1"/>
</dbReference>
<keyword evidence="7" id="KW-1185">Reference proteome</keyword>
<evidence type="ECO:0000313" key="6">
    <source>
        <dbReference type="EMBL" id="OHT18672.1"/>
    </source>
</evidence>
<sequence>MAMIRTALLYFDQAVKDGSIRKAADNLHVASSAVNRQLLQLEHELGVELFVRLPRGIRATAAGEAVLGYVRRWNREAIALKQEIGGLRGGIRGTIRIAAAESLTEQVLPHAMSALQVRFPLVDFSLISGDNYRITSELLAKEADIVLAYDAKASRRADIIYTITSDIGVVTTLDHPLSKLDRISLADCAAFPIIAPGDDWLRHSGLEDLFAQDATARRVVARAERPGMLKSLVRAGLGIAFLSSLGVKQDVEEGKLAWTPMAPGIVKPSIVALMIARGKSPSIYTSVFIEILKEELRNLQES</sequence>
<gene>
    <name evidence="6" type="primary">gltC</name>
    <name evidence="6" type="ORF">BHE75_00646</name>
</gene>
<feature type="domain" description="HTH lysR-type" evidence="5">
    <location>
        <begin position="3"/>
        <end position="60"/>
    </location>
</feature>
<evidence type="ECO:0000256" key="4">
    <source>
        <dbReference type="ARBA" id="ARBA00023163"/>
    </source>
</evidence>